<proteinExistence type="predicted"/>
<dbReference type="Gene3D" id="4.10.60.10">
    <property type="entry name" value="Zinc finger, CCHC-type"/>
    <property type="match status" value="1"/>
</dbReference>
<dbReference type="InterPro" id="IPR000477">
    <property type="entry name" value="RT_dom"/>
</dbReference>
<dbReference type="InterPro" id="IPR001878">
    <property type="entry name" value="Znf_CCHC"/>
</dbReference>
<dbReference type="SMART" id="SM00343">
    <property type="entry name" value="ZnF_C2HC"/>
    <property type="match status" value="2"/>
</dbReference>
<dbReference type="GO" id="GO:0006508">
    <property type="term" value="P:proteolysis"/>
    <property type="evidence" value="ECO:0007669"/>
    <property type="project" value="InterPro"/>
</dbReference>
<dbReference type="InterPro" id="IPR043128">
    <property type="entry name" value="Rev_trsase/Diguanyl_cyclase"/>
</dbReference>
<dbReference type="Pfam" id="PF23309">
    <property type="entry name" value="DUF7083"/>
    <property type="match status" value="1"/>
</dbReference>
<evidence type="ECO:0000256" key="4">
    <source>
        <dbReference type="ARBA" id="ARBA00022759"/>
    </source>
</evidence>
<feature type="coiled-coil region" evidence="5">
    <location>
        <begin position="179"/>
        <end position="213"/>
    </location>
</feature>
<dbReference type="GO" id="GO:0004519">
    <property type="term" value="F:endonuclease activity"/>
    <property type="evidence" value="ECO:0007669"/>
    <property type="project" value="UniProtKB-KW"/>
</dbReference>
<dbReference type="GO" id="GO:0004190">
    <property type="term" value="F:aspartic-type endopeptidase activity"/>
    <property type="evidence" value="ECO:0007669"/>
    <property type="project" value="InterPro"/>
</dbReference>
<dbReference type="CDD" id="cd01670">
    <property type="entry name" value="Death"/>
    <property type="match status" value="1"/>
</dbReference>
<keyword evidence="4" id="KW-0378">Hydrolase</keyword>
<feature type="region of interest" description="Disordered" evidence="6">
    <location>
        <begin position="222"/>
        <end position="270"/>
    </location>
</feature>
<evidence type="ECO:0000256" key="5">
    <source>
        <dbReference type="SAM" id="Coils"/>
    </source>
</evidence>
<evidence type="ECO:0000259" key="7">
    <source>
        <dbReference type="PROSITE" id="PS50878"/>
    </source>
</evidence>
<evidence type="ECO:0000256" key="2">
    <source>
        <dbReference type="ARBA" id="ARBA00022695"/>
    </source>
</evidence>
<dbReference type="GO" id="GO:0008270">
    <property type="term" value="F:zinc ion binding"/>
    <property type="evidence" value="ECO:0007669"/>
    <property type="project" value="InterPro"/>
</dbReference>
<organism evidence="8 9">
    <name type="scientific">Globodera pallida</name>
    <name type="common">Potato cyst nematode worm</name>
    <name type="synonym">Heterodera pallida</name>
    <dbReference type="NCBI Taxonomy" id="36090"/>
    <lineage>
        <taxon>Eukaryota</taxon>
        <taxon>Metazoa</taxon>
        <taxon>Ecdysozoa</taxon>
        <taxon>Nematoda</taxon>
        <taxon>Chromadorea</taxon>
        <taxon>Rhabditida</taxon>
        <taxon>Tylenchina</taxon>
        <taxon>Tylenchomorpha</taxon>
        <taxon>Tylenchoidea</taxon>
        <taxon>Heteroderidae</taxon>
        <taxon>Heteroderinae</taxon>
        <taxon>Globodera</taxon>
    </lineage>
</organism>
<evidence type="ECO:0000313" key="9">
    <source>
        <dbReference type="WBParaSite" id="GPLIN_001462300"/>
    </source>
</evidence>
<dbReference type="InterPro" id="IPR055510">
    <property type="entry name" value="DUF7083"/>
</dbReference>
<accession>A0A183CP16</accession>
<keyword evidence="3" id="KW-0540">Nuclease</keyword>
<sequence>MDPAQLQQVLTAVLSQASGTNHASLAGSIGSRISEFHYDAENGNTFEQWFKRFGAFIEEDGKDLPEPTKVRLLLGKLGEDEYNKYRDSISPTLPDKVRWGNSIDKLKGLFAETRSLFVRRFECFKIRQQSNQDITSLIAHINASCERTNLSLTKEQLKCMILVIALRDEHHDLRQKCLKMLEEAERNGTNLTLQKLEEELRAIQLVKDSALSLLSPPISTNAIQLRPQQWREPKGRKPPQKLAPRAPNRGQPNQMSGGKPNRGHPAHPCGSCGRSDHWRSDCKFRDAMCHKCKKQGHTAAACHSASASPPNRQNRSFHTVKINSHCLNVGTTQGRWWKIYPKINGTECDMNVDTGAQATIFTMRTWSTLGEPKLSPSDIETHNCNETPFPTEGKFQCSVSCFDKPPKTLTAYVSSAVKFDLFGLPWIEAVELIPKEIMFPRVHPANKASTPINIHATLAPTPRHTITDEPSLSAALQNDFTEVFSPGLGQCSKVKAHLILKPDARPSFCKARPVPHGALEAVNEELDRLVLIGAIKPIEFSHWAAPILAVKKKNGKTRVCIDFSTGLNNALELNRHPLPRPDDIYSALNGAAYFSNLDLKDAYLQMELDEKSKQLCALNTHRGLFQCQRLPFGVKSAPSIFQHLMDQICAGIPGVFSYLDDGLIASKTLEDHISALYQLFTRIKDFGLRINMEKCKFLQKELLFLGHIVSANGIRPGPSALRRDQENAGTTRQIDASLLPWSFELLWKICQTNA</sequence>
<dbReference type="Pfam" id="PF00078">
    <property type="entry name" value="RVT_1"/>
    <property type="match status" value="1"/>
</dbReference>
<feature type="domain" description="Reverse transcriptase" evidence="7">
    <location>
        <begin position="531"/>
        <end position="709"/>
    </location>
</feature>
<dbReference type="InterPro" id="IPR021109">
    <property type="entry name" value="Peptidase_aspartic_dom_sf"/>
</dbReference>
<dbReference type="SUPFAM" id="SSF56672">
    <property type="entry name" value="DNA/RNA polymerases"/>
    <property type="match status" value="1"/>
</dbReference>
<dbReference type="PROSITE" id="PS00141">
    <property type="entry name" value="ASP_PROTEASE"/>
    <property type="match status" value="1"/>
</dbReference>
<dbReference type="Proteomes" id="UP000050741">
    <property type="component" value="Unassembled WGS sequence"/>
</dbReference>
<dbReference type="GO" id="GO:0003676">
    <property type="term" value="F:nucleic acid binding"/>
    <property type="evidence" value="ECO:0007669"/>
    <property type="project" value="InterPro"/>
</dbReference>
<dbReference type="PANTHER" id="PTHR37984">
    <property type="entry name" value="PROTEIN CBG26694"/>
    <property type="match status" value="1"/>
</dbReference>
<dbReference type="WBParaSite" id="GPLIN_001462300">
    <property type="protein sequence ID" value="GPLIN_001462300"/>
    <property type="gene ID" value="GPLIN_001462300"/>
</dbReference>
<dbReference type="PROSITE" id="PS50878">
    <property type="entry name" value="RT_POL"/>
    <property type="match status" value="1"/>
</dbReference>
<dbReference type="InterPro" id="IPR050951">
    <property type="entry name" value="Retrovirus_Pol_polyprotein"/>
</dbReference>
<dbReference type="InterPro" id="IPR001969">
    <property type="entry name" value="Aspartic_peptidase_AS"/>
</dbReference>
<keyword evidence="8" id="KW-1185">Reference proteome</keyword>
<name>A0A183CP16_GLOPA</name>
<keyword evidence="2" id="KW-0548">Nucleotidyltransferase</keyword>
<reference evidence="9" key="2">
    <citation type="submission" date="2016-06" db="UniProtKB">
        <authorList>
            <consortium name="WormBaseParasite"/>
        </authorList>
    </citation>
    <scope>IDENTIFICATION</scope>
</reference>
<dbReference type="SUPFAM" id="SSF50630">
    <property type="entry name" value="Acid proteases"/>
    <property type="match status" value="1"/>
</dbReference>
<keyword evidence="1" id="KW-0808">Transferase</keyword>
<evidence type="ECO:0000256" key="6">
    <source>
        <dbReference type="SAM" id="MobiDB-lite"/>
    </source>
</evidence>
<dbReference type="AlphaFoldDB" id="A0A183CP16"/>
<dbReference type="GO" id="GO:0016779">
    <property type="term" value="F:nucleotidyltransferase activity"/>
    <property type="evidence" value="ECO:0007669"/>
    <property type="project" value="UniProtKB-KW"/>
</dbReference>
<dbReference type="GO" id="GO:0019899">
    <property type="term" value="F:enzyme binding"/>
    <property type="evidence" value="ECO:0007669"/>
    <property type="project" value="UniProtKB-ARBA"/>
</dbReference>
<dbReference type="PANTHER" id="PTHR37984:SF5">
    <property type="entry name" value="PROTEIN NYNRIN-LIKE"/>
    <property type="match status" value="1"/>
</dbReference>
<keyword evidence="5" id="KW-0175">Coiled coil</keyword>
<dbReference type="SUPFAM" id="SSF57756">
    <property type="entry name" value="Retrovirus zinc finger-like domains"/>
    <property type="match status" value="1"/>
</dbReference>
<evidence type="ECO:0000256" key="1">
    <source>
        <dbReference type="ARBA" id="ARBA00022679"/>
    </source>
</evidence>
<dbReference type="CDD" id="cd01647">
    <property type="entry name" value="RT_LTR"/>
    <property type="match status" value="1"/>
</dbReference>
<dbReference type="InterPro" id="IPR036875">
    <property type="entry name" value="Znf_CCHC_sf"/>
</dbReference>
<protein>
    <submittedName>
        <fullName evidence="9">Reverse transcriptase domain-containing protein</fullName>
    </submittedName>
</protein>
<evidence type="ECO:0000313" key="8">
    <source>
        <dbReference type="Proteomes" id="UP000050741"/>
    </source>
</evidence>
<dbReference type="InterPro" id="IPR043502">
    <property type="entry name" value="DNA/RNA_pol_sf"/>
</dbReference>
<evidence type="ECO:0000256" key="3">
    <source>
        <dbReference type="ARBA" id="ARBA00022722"/>
    </source>
</evidence>
<dbReference type="Gene3D" id="3.10.10.10">
    <property type="entry name" value="HIV Type 1 Reverse Transcriptase, subunit A, domain 1"/>
    <property type="match status" value="1"/>
</dbReference>
<dbReference type="Gene3D" id="3.30.70.270">
    <property type="match status" value="1"/>
</dbReference>
<reference evidence="8" key="1">
    <citation type="submission" date="2014-05" db="EMBL/GenBank/DDBJ databases">
        <title>The genome and life-stage specific transcriptomes of Globodera pallida elucidate key aspects of plant parasitism by a cyst nematode.</title>
        <authorList>
            <person name="Cotton J.A."/>
            <person name="Lilley C.J."/>
            <person name="Jones L.M."/>
            <person name="Kikuchi T."/>
            <person name="Reid A.J."/>
            <person name="Thorpe P."/>
            <person name="Tsai I.J."/>
            <person name="Beasley H."/>
            <person name="Blok V."/>
            <person name="Cock P.J.A."/>
            <person name="Van den Akker S.E."/>
            <person name="Holroyd N."/>
            <person name="Hunt M."/>
            <person name="Mantelin S."/>
            <person name="Naghra H."/>
            <person name="Pain A."/>
            <person name="Palomares-Rius J.E."/>
            <person name="Zarowiecki M."/>
            <person name="Berriman M."/>
            <person name="Jones J.T."/>
            <person name="Urwin P.E."/>
        </authorList>
    </citation>
    <scope>NUCLEOTIDE SEQUENCE [LARGE SCALE GENOMIC DNA]</scope>
    <source>
        <strain evidence="8">Lindley</strain>
    </source>
</reference>
<keyword evidence="4" id="KW-0255">Endonuclease</keyword>